<dbReference type="Proteomes" id="UP000324222">
    <property type="component" value="Unassembled WGS sequence"/>
</dbReference>
<feature type="region of interest" description="Disordered" evidence="1">
    <location>
        <begin position="1"/>
        <end position="64"/>
    </location>
</feature>
<feature type="compositionally biased region" description="Low complexity" evidence="1">
    <location>
        <begin position="21"/>
        <end position="39"/>
    </location>
</feature>
<reference evidence="2 3" key="1">
    <citation type="submission" date="2019-05" db="EMBL/GenBank/DDBJ databases">
        <title>Another draft genome of Portunus trituberculatus and its Hox gene families provides insights of decapod evolution.</title>
        <authorList>
            <person name="Jeong J.-H."/>
            <person name="Song I."/>
            <person name="Kim S."/>
            <person name="Choi T."/>
            <person name="Kim D."/>
            <person name="Ryu S."/>
            <person name="Kim W."/>
        </authorList>
    </citation>
    <scope>NUCLEOTIDE SEQUENCE [LARGE SCALE GENOMIC DNA]</scope>
    <source>
        <tissue evidence="2">Muscle</tissue>
    </source>
</reference>
<comment type="caution">
    <text evidence="2">The sequence shown here is derived from an EMBL/GenBank/DDBJ whole genome shotgun (WGS) entry which is preliminary data.</text>
</comment>
<accession>A0A5B7ECP4</accession>
<evidence type="ECO:0000256" key="1">
    <source>
        <dbReference type="SAM" id="MobiDB-lite"/>
    </source>
</evidence>
<organism evidence="2 3">
    <name type="scientific">Portunus trituberculatus</name>
    <name type="common">Swimming crab</name>
    <name type="synonym">Neptunus trituberculatus</name>
    <dbReference type="NCBI Taxonomy" id="210409"/>
    <lineage>
        <taxon>Eukaryota</taxon>
        <taxon>Metazoa</taxon>
        <taxon>Ecdysozoa</taxon>
        <taxon>Arthropoda</taxon>
        <taxon>Crustacea</taxon>
        <taxon>Multicrustacea</taxon>
        <taxon>Malacostraca</taxon>
        <taxon>Eumalacostraca</taxon>
        <taxon>Eucarida</taxon>
        <taxon>Decapoda</taxon>
        <taxon>Pleocyemata</taxon>
        <taxon>Brachyura</taxon>
        <taxon>Eubrachyura</taxon>
        <taxon>Portunoidea</taxon>
        <taxon>Portunidae</taxon>
        <taxon>Portuninae</taxon>
        <taxon>Portunus</taxon>
    </lineage>
</organism>
<evidence type="ECO:0000313" key="3">
    <source>
        <dbReference type="Proteomes" id="UP000324222"/>
    </source>
</evidence>
<protein>
    <submittedName>
        <fullName evidence="2">Uncharacterized protein</fullName>
    </submittedName>
</protein>
<dbReference type="AlphaFoldDB" id="A0A5B7ECP4"/>
<proteinExistence type="predicted"/>
<dbReference type="EMBL" id="VSRR010002371">
    <property type="protein sequence ID" value="MPC31117.1"/>
    <property type="molecule type" value="Genomic_DNA"/>
</dbReference>
<keyword evidence="3" id="KW-1185">Reference proteome</keyword>
<gene>
    <name evidence="2" type="ORF">E2C01_024396</name>
</gene>
<evidence type="ECO:0000313" key="2">
    <source>
        <dbReference type="EMBL" id="MPC31117.1"/>
    </source>
</evidence>
<sequence>MRGRRRVGHTQREGGHQNHRPTPMTPSNTPNTLSNPTTPATYTHKGSGRRGHGGSNTQVTNGRLAECSGKIVSLFPSPLP</sequence>
<name>A0A5B7ECP4_PORTR</name>